<sequence length="106" mass="11518">MIAPYWRIPGIHEILVDPGRAAQPPVPQRSGMRLSTRTASGFKRSQVPVTSTSTPCVEIIDVTMIDDSDNDDDDIAVMGQYDRSSIAVDENIKPTTNELDIAMGSA</sequence>
<name>A0ACC2XHX3_9TREE</name>
<comment type="caution">
    <text evidence="1">The sequence shown here is derived from an EMBL/GenBank/DDBJ whole genome shotgun (WGS) entry which is preliminary data.</text>
</comment>
<reference evidence="1" key="1">
    <citation type="submission" date="2023-04" db="EMBL/GenBank/DDBJ databases">
        <title>Draft Genome sequencing of Naganishia species isolated from polar environments using Oxford Nanopore Technology.</title>
        <authorList>
            <person name="Leo P."/>
            <person name="Venkateswaran K."/>
        </authorList>
    </citation>
    <scope>NUCLEOTIDE SEQUENCE</scope>
    <source>
        <strain evidence="1">MNA-CCFEE 5425</strain>
    </source>
</reference>
<evidence type="ECO:0000313" key="1">
    <source>
        <dbReference type="EMBL" id="KAJ9123433.1"/>
    </source>
</evidence>
<proteinExistence type="predicted"/>
<accession>A0ACC2XHX3</accession>
<evidence type="ECO:0000313" key="2">
    <source>
        <dbReference type="Proteomes" id="UP001243375"/>
    </source>
</evidence>
<protein>
    <submittedName>
        <fullName evidence="1">Uncharacterized protein</fullName>
    </submittedName>
</protein>
<gene>
    <name evidence="1" type="ORF">QFC22_001635</name>
</gene>
<organism evidence="1 2">
    <name type="scientific">Naganishia vaughanmartiniae</name>
    <dbReference type="NCBI Taxonomy" id="1424756"/>
    <lineage>
        <taxon>Eukaryota</taxon>
        <taxon>Fungi</taxon>
        <taxon>Dikarya</taxon>
        <taxon>Basidiomycota</taxon>
        <taxon>Agaricomycotina</taxon>
        <taxon>Tremellomycetes</taxon>
        <taxon>Filobasidiales</taxon>
        <taxon>Filobasidiaceae</taxon>
        <taxon>Naganishia</taxon>
    </lineage>
</organism>
<keyword evidence="2" id="KW-1185">Reference proteome</keyword>
<dbReference type="Proteomes" id="UP001243375">
    <property type="component" value="Unassembled WGS sequence"/>
</dbReference>
<dbReference type="EMBL" id="JASBWU010000003">
    <property type="protein sequence ID" value="KAJ9123433.1"/>
    <property type="molecule type" value="Genomic_DNA"/>
</dbReference>